<organism evidence="1 2">
    <name type="scientific">Sphaerulina musiva (strain SO2202)</name>
    <name type="common">Poplar stem canker fungus</name>
    <name type="synonym">Septoria musiva</name>
    <dbReference type="NCBI Taxonomy" id="692275"/>
    <lineage>
        <taxon>Eukaryota</taxon>
        <taxon>Fungi</taxon>
        <taxon>Dikarya</taxon>
        <taxon>Ascomycota</taxon>
        <taxon>Pezizomycotina</taxon>
        <taxon>Dothideomycetes</taxon>
        <taxon>Dothideomycetidae</taxon>
        <taxon>Mycosphaerellales</taxon>
        <taxon>Mycosphaerellaceae</taxon>
        <taxon>Sphaerulina</taxon>
    </lineage>
</organism>
<accession>M3BZ96</accession>
<evidence type="ECO:0000313" key="2">
    <source>
        <dbReference type="Proteomes" id="UP000016931"/>
    </source>
</evidence>
<dbReference type="GeneID" id="27902233"/>
<sequence length="130" mass="14182">MPVHWVAGLAGHMKQSSAGASFTSRHHITSLGLSVLSRSSLCPRDELSSASHQPCLPVAACRRLDASCALCPRVRLLRRLACSCSPTARETFSWTVMAPNLVFDIALTLLLVEEAKRSGKRLCSQEFLVF</sequence>
<feature type="non-terminal residue" evidence="1">
    <location>
        <position position="130"/>
    </location>
</feature>
<gene>
    <name evidence="1" type="ORF">SEPMUDRAFT_148704</name>
</gene>
<dbReference type="EMBL" id="KB456263">
    <property type="protein sequence ID" value="EMF13386.1"/>
    <property type="molecule type" value="Genomic_DNA"/>
</dbReference>
<protein>
    <submittedName>
        <fullName evidence="1">Uncharacterized protein</fullName>
    </submittedName>
</protein>
<keyword evidence="2" id="KW-1185">Reference proteome</keyword>
<proteinExistence type="predicted"/>
<name>M3BZ96_SPHMS</name>
<dbReference type="HOGENOM" id="CLU_1943259_0_0_1"/>
<reference evidence="1 2" key="1">
    <citation type="journal article" date="2012" name="PLoS Pathog.">
        <title>Diverse lifestyles and strategies of plant pathogenesis encoded in the genomes of eighteen Dothideomycetes fungi.</title>
        <authorList>
            <person name="Ohm R.A."/>
            <person name="Feau N."/>
            <person name="Henrissat B."/>
            <person name="Schoch C.L."/>
            <person name="Horwitz B.A."/>
            <person name="Barry K.W."/>
            <person name="Condon B.J."/>
            <person name="Copeland A.C."/>
            <person name="Dhillon B."/>
            <person name="Glaser F."/>
            <person name="Hesse C.N."/>
            <person name="Kosti I."/>
            <person name="LaButti K."/>
            <person name="Lindquist E.A."/>
            <person name="Lucas S."/>
            <person name="Salamov A.A."/>
            <person name="Bradshaw R.E."/>
            <person name="Ciuffetti L."/>
            <person name="Hamelin R.C."/>
            <person name="Kema G.H.J."/>
            <person name="Lawrence C."/>
            <person name="Scott J.A."/>
            <person name="Spatafora J.W."/>
            <person name="Turgeon B.G."/>
            <person name="de Wit P.J.G.M."/>
            <person name="Zhong S."/>
            <person name="Goodwin S.B."/>
            <person name="Grigoriev I.V."/>
        </authorList>
    </citation>
    <scope>NUCLEOTIDE SEQUENCE [LARGE SCALE GENOMIC DNA]</scope>
    <source>
        <strain evidence="1 2">SO2202</strain>
    </source>
</reference>
<dbReference type="Proteomes" id="UP000016931">
    <property type="component" value="Unassembled WGS sequence"/>
</dbReference>
<evidence type="ECO:0000313" key="1">
    <source>
        <dbReference type="EMBL" id="EMF13386.1"/>
    </source>
</evidence>
<dbReference type="AlphaFoldDB" id="M3BZ96"/>
<dbReference type="RefSeq" id="XP_016761507.1">
    <property type="nucleotide sequence ID" value="XM_016905096.1"/>
</dbReference>